<reference evidence="2 3" key="1">
    <citation type="submission" date="2018-09" db="EMBL/GenBank/DDBJ databases">
        <title>Optimization and identification of Corynebacterium falsenii FN1-14 from fish paste.</title>
        <authorList>
            <person name="Daroonpunt R."/>
            <person name="Tanasupawat S."/>
        </authorList>
    </citation>
    <scope>NUCLEOTIDE SEQUENCE [LARGE SCALE GENOMIC DNA]</scope>
    <source>
        <strain evidence="2 3">FN1-14</strain>
    </source>
</reference>
<gene>
    <name evidence="2" type="ORF">D3M95_00735</name>
</gene>
<name>A0A418Q9S4_9CORY</name>
<feature type="transmembrane region" description="Helical" evidence="1">
    <location>
        <begin position="36"/>
        <end position="55"/>
    </location>
</feature>
<protein>
    <submittedName>
        <fullName evidence="2">Uncharacterized protein</fullName>
    </submittedName>
</protein>
<organism evidence="2 3">
    <name type="scientific">Corynebacterium falsenii</name>
    <dbReference type="NCBI Taxonomy" id="108486"/>
    <lineage>
        <taxon>Bacteria</taxon>
        <taxon>Bacillati</taxon>
        <taxon>Actinomycetota</taxon>
        <taxon>Actinomycetes</taxon>
        <taxon>Mycobacteriales</taxon>
        <taxon>Corynebacteriaceae</taxon>
        <taxon>Corynebacterium</taxon>
    </lineage>
</organism>
<dbReference type="STRING" id="1451189.CFAL_09095"/>
<keyword evidence="1" id="KW-0472">Membrane</keyword>
<keyword evidence="1" id="KW-0812">Transmembrane</keyword>
<dbReference type="AlphaFoldDB" id="A0A418Q9S4"/>
<evidence type="ECO:0000256" key="1">
    <source>
        <dbReference type="SAM" id="Phobius"/>
    </source>
</evidence>
<dbReference type="EMBL" id="QXJK01000001">
    <property type="protein sequence ID" value="RIX36767.1"/>
    <property type="molecule type" value="Genomic_DNA"/>
</dbReference>
<sequence>MTRKKLAWESALGFVGFFLVLAAIQAVWNVLQPEPAVLPSVLLAVLVVVEWLIWLRYRSLRHSQ</sequence>
<dbReference type="OrthoDB" id="4427502at2"/>
<evidence type="ECO:0000313" key="3">
    <source>
        <dbReference type="Proteomes" id="UP000285278"/>
    </source>
</evidence>
<keyword evidence="1" id="KW-1133">Transmembrane helix</keyword>
<accession>A0A418Q9S4</accession>
<comment type="caution">
    <text evidence="2">The sequence shown here is derived from an EMBL/GenBank/DDBJ whole genome shotgun (WGS) entry which is preliminary data.</text>
</comment>
<proteinExistence type="predicted"/>
<evidence type="ECO:0000313" key="2">
    <source>
        <dbReference type="EMBL" id="RIX36767.1"/>
    </source>
</evidence>
<keyword evidence="3" id="KW-1185">Reference proteome</keyword>
<dbReference type="Proteomes" id="UP000285278">
    <property type="component" value="Unassembled WGS sequence"/>
</dbReference>
<dbReference type="RefSeq" id="WP_025403372.1">
    <property type="nucleotide sequence ID" value="NZ_CBCRUA010000001.1"/>
</dbReference>